<organism evidence="2 3">
    <name type="scientific">Helobdella robusta</name>
    <name type="common">Californian leech</name>
    <dbReference type="NCBI Taxonomy" id="6412"/>
    <lineage>
        <taxon>Eukaryota</taxon>
        <taxon>Metazoa</taxon>
        <taxon>Spiralia</taxon>
        <taxon>Lophotrochozoa</taxon>
        <taxon>Annelida</taxon>
        <taxon>Clitellata</taxon>
        <taxon>Hirudinea</taxon>
        <taxon>Rhynchobdellida</taxon>
        <taxon>Glossiphoniidae</taxon>
        <taxon>Helobdella</taxon>
    </lineage>
</organism>
<dbReference type="CTD" id="20206673"/>
<dbReference type="HOGENOM" id="CLU_1940386_0_0_1"/>
<name>T1FCX4_HELRO</name>
<dbReference type="Proteomes" id="UP000015101">
    <property type="component" value="Unassembled WGS sequence"/>
</dbReference>
<dbReference type="EnsemblMetazoa" id="HelroT178197">
    <property type="protein sequence ID" value="HelroP178197"/>
    <property type="gene ID" value="HelroG178197"/>
</dbReference>
<dbReference type="AlphaFoldDB" id="T1FCX4"/>
<proteinExistence type="predicted"/>
<dbReference type="EMBL" id="KB097379">
    <property type="protein sequence ID" value="ESN97405.1"/>
    <property type="molecule type" value="Genomic_DNA"/>
</dbReference>
<reference evidence="2" key="3">
    <citation type="submission" date="2015-06" db="UniProtKB">
        <authorList>
            <consortium name="EnsemblMetazoa"/>
        </authorList>
    </citation>
    <scope>IDENTIFICATION</scope>
</reference>
<dbReference type="KEGG" id="hro:HELRODRAFT_178197"/>
<dbReference type="PANTHER" id="PTHR37445:SF3">
    <property type="entry name" value="ZINC FINGER PHD-TYPE DOMAIN-CONTAINING PROTEIN"/>
    <property type="match status" value="1"/>
</dbReference>
<gene>
    <name evidence="2" type="primary">20206673</name>
    <name evidence="1" type="ORF">HELRODRAFT_178197</name>
</gene>
<keyword evidence="3" id="KW-1185">Reference proteome</keyword>
<protein>
    <submittedName>
        <fullName evidence="1 2">Uncharacterized protein</fullName>
    </submittedName>
</protein>
<dbReference type="InParanoid" id="T1FCX4"/>
<reference evidence="1 3" key="2">
    <citation type="journal article" date="2013" name="Nature">
        <title>Insights into bilaterian evolution from three spiralian genomes.</title>
        <authorList>
            <person name="Simakov O."/>
            <person name="Marletaz F."/>
            <person name="Cho S.J."/>
            <person name="Edsinger-Gonzales E."/>
            <person name="Havlak P."/>
            <person name="Hellsten U."/>
            <person name="Kuo D.H."/>
            <person name="Larsson T."/>
            <person name="Lv J."/>
            <person name="Arendt D."/>
            <person name="Savage R."/>
            <person name="Osoegawa K."/>
            <person name="de Jong P."/>
            <person name="Grimwood J."/>
            <person name="Chapman J.A."/>
            <person name="Shapiro H."/>
            <person name="Aerts A."/>
            <person name="Otillar R.P."/>
            <person name="Terry A.Y."/>
            <person name="Boore J.L."/>
            <person name="Grigoriev I.V."/>
            <person name="Lindberg D.R."/>
            <person name="Seaver E.C."/>
            <person name="Weisblat D.A."/>
            <person name="Putnam N.H."/>
            <person name="Rokhsar D.S."/>
        </authorList>
    </citation>
    <scope>NUCLEOTIDE SEQUENCE</scope>
</reference>
<dbReference type="EMBL" id="AMQM01006317">
    <property type="status" value="NOT_ANNOTATED_CDS"/>
    <property type="molecule type" value="Genomic_DNA"/>
</dbReference>
<dbReference type="GeneID" id="20206673"/>
<dbReference type="PANTHER" id="PTHR37445">
    <property type="entry name" value="PROTEIN CBG24663"/>
    <property type="match status" value="1"/>
</dbReference>
<sequence>MSRQCFKCTEAVTAKKDKKLNLMFHLTEGGRDHADVMKILKHLTEDIADKDVLKITRLSKKDNSTIRPVLIKLENASVKNSIRKNVYNPDELSRVGLSHGLTKEQRQEKKRWWLRLKQKSQRINGVFCTK</sequence>
<accession>T1FCX4</accession>
<dbReference type="RefSeq" id="XP_009024576.1">
    <property type="nucleotide sequence ID" value="XM_009026328.1"/>
</dbReference>
<evidence type="ECO:0000313" key="2">
    <source>
        <dbReference type="EnsemblMetazoa" id="HelroP178197"/>
    </source>
</evidence>
<reference evidence="3" key="1">
    <citation type="submission" date="2012-12" db="EMBL/GenBank/DDBJ databases">
        <authorList>
            <person name="Hellsten U."/>
            <person name="Grimwood J."/>
            <person name="Chapman J.A."/>
            <person name="Shapiro H."/>
            <person name="Aerts A."/>
            <person name="Otillar R.P."/>
            <person name="Terry A.Y."/>
            <person name="Boore J.L."/>
            <person name="Simakov O."/>
            <person name="Marletaz F."/>
            <person name="Cho S.-J."/>
            <person name="Edsinger-Gonzales E."/>
            <person name="Havlak P."/>
            <person name="Kuo D.-H."/>
            <person name="Larsson T."/>
            <person name="Lv J."/>
            <person name="Arendt D."/>
            <person name="Savage R."/>
            <person name="Osoegawa K."/>
            <person name="de Jong P."/>
            <person name="Lindberg D.R."/>
            <person name="Seaver E.C."/>
            <person name="Weisblat D.A."/>
            <person name="Putnam N.H."/>
            <person name="Grigoriev I.V."/>
            <person name="Rokhsar D.S."/>
        </authorList>
    </citation>
    <scope>NUCLEOTIDE SEQUENCE</scope>
</reference>
<evidence type="ECO:0000313" key="1">
    <source>
        <dbReference type="EMBL" id="ESN97405.1"/>
    </source>
</evidence>
<evidence type="ECO:0000313" key="3">
    <source>
        <dbReference type="Proteomes" id="UP000015101"/>
    </source>
</evidence>